<proteinExistence type="predicted"/>
<evidence type="ECO:0000313" key="1">
    <source>
        <dbReference type="EMBL" id="KAK3682797.1"/>
    </source>
</evidence>
<accession>A0AAE0X1P1</accession>
<sequence length="257" mass="28625">MKPNYEVKFLLDPALVLDATSHKLTAEVLSALSLSSKVAKMNVQFLDTDTKDIYNAGWSPRIRKMEKKETELELTYKKRYPINGTDLDATLALAASQGFGDDEDADYEPQVEWGFSKQTLSLSNDKSDKSASPGGMDLPDVDASRKMLIAKAPGKFENWLEPGWGKELLARARVFGPVLAKRSTGDWNGTKMYVEVWPIRAAAQEADGLEYVVEASFKADTNDEASATRDALRALLSDKGWLVEKDSLKTQMIMDRY</sequence>
<dbReference type="AlphaFoldDB" id="A0AAE0X1P1"/>
<keyword evidence="2" id="KW-1185">Reference proteome</keyword>
<dbReference type="EMBL" id="JAULSO010000005">
    <property type="protein sequence ID" value="KAK3682797.1"/>
    <property type="molecule type" value="Genomic_DNA"/>
</dbReference>
<evidence type="ECO:0008006" key="3">
    <source>
        <dbReference type="Google" id="ProtNLM"/>
    </source>
</evidence>
<organism evidence="1 2">
    <name type="scientific">Podospora appendiculata</name>
    <dbReference type="NCBI Taxonomy" id="314037"/>
    <lineage>
        <taxon>Eukaryota</taxon>
        <taxon>Fungi</taxon>
        <taxon>Dikarya</taxon>
        <taxon>Ascomycota</taxon>
        <taxon>Pezizomycotina</taxon>
        <taxon>Sordariomycetes</taxon>
        <taxon>Sordariomycetidae</taxon>
        <taxon>Sordariales</taxon>
        <taxon>Podosporaceae</taxon>
        <taxon>Podospora</taxon>
    </lineage>
</organism>
<comment type="caution">
    <text evidence="1">The sequence shown here is derived from an EMBL/GenBank/DDBJ whole genome shotgun (WGS) entry which is preliminary data.</text>
</comment>
<name>A0AAE0X1P1_9PEZI</name>
<gene>
    <name evidence="1" type="ORF">B0T22DRAFT_494437</name>
</gene>
<reference evidence="1" key="1">
    <citation type="journal article" date="2023" name="Mol. Phylogenet. Evol.">
        <title>Genome-scale phylogeny and comparative genomics of the fungal order Sordariales.</title>
        <authorList>
            <person name="Hensen N."/>
            <person name="Bonometti L."/>
            <person name="Westerberg I."/>
            <person name="Brannstrom I.O."/>
            <person name="Guillou S."/>
            <person name="Cros-Aarteil S."/>
            <person name="Calhoun S."/>
            <person name="Haridas S."/>
            <person name="Kuo A."/>
            <person name="Mondo S."/>
            <person name="Pangilinan J."/>
            <person name="Riley R."/>
            <person name="LaButti K."/>
            <person name="Andreopoulos B."/>
            <person name="Lipzen A."/>
            <person name="Chen C."/>
            <person name="Yan M."/>
            <person name="Daum C."/>
            <person name="Ng V."/>
            <person name="Clum A."/>
            <person name="Steindorff A."/>
            <person name="Ohm R.A."/>
            <person name="Martin F."/>
            <person name="Silar P."/>
            <person name="Natvig D.O."/>
            <person name="Lalanne C."/>
            <person name="Gautier V."/>
            <person name="Ament-Velasquez S.L."/>
            <person name="Kruys A."/>
            <person name="Hutchinson M.I."/>
            <person name="Powell A.J."/>
            <person name="Barry K."/>
            <person name="Miller A.N."/>
            <person name="Grigoriev I.V."/>
            <person name="Debuchy R."/>
            <person name="Gladieux P."/>
            <person name="Hiltunen Thoren M."/>
            <person name="Johannesson H."/>
        </authorList>
    </citation>
    <scope>NUCLEOTIDE SEQUENCE</scope>
    <source>
        <strain evidence="1">CBS 314.62</strain>
    </source>
</reference>
<protein>
    <recommendedName>
        <fullName evidence="3">CYTH domain-containing protein</fullName>
    </recommendedName>
</protein>
<reference evidence="1" key="2">
    <citation type="submission" date="2023-06" db="EMBL/GenBank/DDBJ databases">
        <authorList>
            <consortium name="Lawrence Berkeley National Laboratory"/>
            <person name="Haridas S."/>
            <person name="Hensen N."/>
            <person name="Bonometti L."/>
            <person name="Westerberg I."/>
            <person name="Brannstrom I.O."/>
            <person name="Guillou S."/>
            <person name="Cros-Aarteil S."/>
            <person name="Calhoun S."/>
            <person name="Kuo A."/>
            <person name="Mondo S."/>
            <person name="Pangilinan J."/>
            <person name="Riley R."/>
            <person name="Labutti K."/>
            <person name="Andreopoulos B."/>
            <person name="Lipzen A."/>
            <person name="Chen C."/>
            <person name="Yanf M."/>
            <person name="Daum C."/>
            <person name="Ng V."/>
            <person name="Clum A."/>
            <person name="Steindorff A."/>
            <person name="Ohm R."/>
            <person name="Martin F."/>
            <person name="Silar P."/>
            <person name="Natvig D."/>
            <person name="Lalanne C."/>
            <person name="Gautier V."/>
            <person name="Ament-Velasquez S.L."/>
            <person name="Kruys A."/>
            <person name="Hutchinson M.I."/>
            <person name="Powell A.J."/>
            <person name="Barry K."/>
            <person name="Miller A.N."/>
            <person name="Grigoriev I.V."/>
            <person name="Debuchy R."/>
            <person name="Gladieux P."/>
            <person name="Thoren M.H."/>
            <person name="Johannesson H."/>
        </authorList>
    </citation>
    <scope>NUCLEOTIDE SEQUENCE</scope>
    <source>
        <strain evidence="1">CBS 314.62</strain>
    </source>
</reference>
<dbReference type="Proteomes" id="UP001270362">
    <property type="component" value="Unassembled WGS sequence"/>
</dbReference>
<evidence type="ECO:0000313" key="2">
    <source>
        <dbReference type="Proteomes" id="UP001270362"/>
    </source>
</evidence>